<keyword evidence="2" id="KW-0493">Microtubule</keyword>
<keyword evidence="3 6" id="KW-0547">Nucleotide-binding</keyword>
<feature type="coiled-coil region" evidence="7">
    <location>
        <begin position="491"/>
        <end position="518"/>
    </location>
</feature>
<evidence type="ECO:0000256" key="1">
    <source>
        <dbReference type="ARBA" id="ARBA00007310"/>
    </source>
</evidence>
<dbReference type="InterPro" id="IPR001752">
    <property type="entry name" value="Kinesin_motor_dom"/>
</dbReference>
<comment type="caution">
    <text evidence="10">The sequence shown here is derived from an EMBL/GenBank/DDBJ whole genome shotgun (WGS) entry which is preliminary data.</text>
</comment>
<dbReference type="Pfam" id="PF11995">
    <property type="entry name" value="DUF3490"/>
    <property type="match status" value="1"/>
</dbReference>
<dbReference type="GO" id="GO:0003777">
    <property type="term" value="F:microtubule motor activity"/>
    <property type="evidence" value="ECO:0007669"/>
    <property type="project" value="InterPro"/>
</dbReference>
<dbReference type="InterPro" id="IPR019821">
    <property type="entry name" value="Kinesin_motor_CS"/>
</dbReference>
<evidence type="ECO:0000313" key="11">
    <source>
        <dbReference type="Proteomes" id="UP000326939"/>
    </source>
</evidence>
<dbReference type="GO" id="GO:0005874">
    <property type="term" value="C:microtubule"/>
    <property type="evidence" value="ECO:0007669"/>
    <property type="project" value="UniProtKB-KW"/>
</dbReference>
<dbReference type="Gene3D" id="3.40.850.10">
    <property type="entry name" value="Kinesin motor domain"/>
    <property type="match status" value="1"/>
</dbReference>
<evidence type="ECO:0000256" key="4">
    <source>
        <dbReference type="ARBA" id="ARBA00022840"/>
    </source>
</evidence>
<evidence type="ECO:0000256" key="3">
    <source>
        <dbReference type="ARBA" id="ARBA00022741"/>
    </source>
</evidence>
<dbReference type="PRINTS" id="PR00380">
    <property type="entry name" value="KINESINHEAVY"/>
</dbReference>
<dbReference type="SUPFAM" id="SSF52540">
    <property type="entry name" value="P-loop containing nucleoside triphosphate hydrolases"/>
    <property type="match status" value="1"/>
</dbReference>
<feature type="domain" description="Kinesin motor" evidence="9">
    <location>
        <begin position="24"/>
        <end position="414"/>
    </location>
</feature>
<protein>
    <recommendedName>
        <fullName evidence="9">Kinesin motor domain-containing protein</fullName>
    </recommendedName>
</protein>
<comment type="similarity">
    <text evidence="1">Belongs to the TRAFAC class myosin-kinesin ATPase superfamily. Kinesin family. KIN-7 subfamily.</text>
</comment>
<dbReference type="SMART" id="SM00129">
    <property type="entry name" value="KISc"/>
    <property type="match status" value="1"/>
</dbReference>
<evidence type="ECO:0000256" key="7">
    <source>
        <dbReference type="SAM" id="Coils"/>
    </source>
</evidence>
<keyword evidence="7" id="KW-0175">Coiled coil</keyword>
<keyword evidence="5 6" id="KW-0505">Motor protein</keyword>
<sequence>MGSIGKEELLKIERMQMASALEEKILVLVRLRPLSDKEIVANEVTDWECINDTTILYRNTLREGSTFPSAYTFGKEMLCDSFFGVKNENENDMSLLMRLGLNVLGLILQLLETQFSVEVFYLISFAHVLGIDRVFRGDDATREVYEEGAKEVALSVVSGINSSIFAYGQTSSGKTYTMMGITEYTVADIFDYIHRHEERAFVLKFSAIEIYNEAIRDLLSTDSTPLRLLDDPEKGTVVEKAIEETLKDWDHLKELLSVCEAQRRIGETTSNEKSSRSHQILRLVCPFPLTSSPTIESSAREFLGRENSTTLSATVNFVDLAGSERASQALATGARLKEGCHINRSLLTLGTVIRKLSNRRQGHINYRDSKLTRLLQPALGGNARTAIICTLSPARSHVEQTRNTLLFACCAKEVTTKAQVNVVMSDKALVKHLQKEVARLESELRSPVPASSTCDFTSLLRQKDLQIQKNVSIASLLRKSDMLMVVVILGQLRMEKEIRELTEQRDLAQSRVEDLLRVIGNYQKSRKENGISHRHNMQAGNSWEDESSVSKSSGMGESHYLNGGAGKFGAACYVRDSGSNDEEPYCLYDNTNRHGLPNGTSPMSIGKKLVRHNSSQSLEDAVEDADDYCKEVQCIEKEETRNGSNFRHHLVSNGENEGTLSLTAFRDGASAGTGISTPVNRDREGGHMENRYDVLEQRLHHVQGTIDALVSPYPDESSPQSSAAEMSTSRSLNLTSTNCRENFMSDLSPGFEQAEQIDSTPPNGLGKKITGRPAGPRRKIPPPDFGANASILSRNDSHSSLGSACTDDLRERSIRTSADEDISSIQTFVAGLKEMAQEEYEKQLVDGQVQETEAMTVADNYEKSSRDTGLDPMHESLKTSPNWTLEFERKQRAMLELWQTCNVSLVHRTYFFLLFQGDPTDSIYMEVEYRRLSFLKETFSQGNQGVGGGQALTLASNIRALHRERGMLSKLVNKRLSEEERNRLYKKWGIAPNSKRRRLQLANRLWSNAKDINHAAESAAVVAKLVRFVEQGQALKEMFGLSFTPPTSITKRRSLGWTYSKSSLL</sequence>
<gene>
    <name evidence="10" type="ORF">DKX38_014475</name>
</gene>
<dbReference type="PROSITE" id="PS00411">
    <property type="entry name" value="KINESIN_MOTOR_1"/>
    <property type="match status" value="1"/>
</dbReference>
<dbReference type="PROSITE" id="PS50067">
    <property type="entry name" value="KINESIN_MOTOR_2"/>
    <property type="match status" value="1"/>
</dbReference>
<dbReference type="InterPro" id="IPR027417">
    <property type="entry name" value="P-loop_NTPase"/>
</dbReference>
<name>A0A5N5LHJ6_9ROSI</name>
<keyword evidence="4 6" id="KW-0067">ATP-binding</keyword>
<keyword evidence="11" id="KW-1185">Reference proteome</keyword>
<dbReference type="FunFam" id="3.40.850.10:FF:000283">
    <property type="entry name" value="Putative inactive kinesin-like protein KIN-7B"/>
    <property type="match status" value="1"/>
</dbReference>
<dbReference type="InterPro" id="IPR027640">
    <property type="entry name" value="Kinesin-like_fam"/>
</dbReference>
<evidence type="ECO:0000256" key="6">
    <source>
        <dbReference type="PROSITE-ProRule" id="PRU00283"/>
    </source>
</evidence>
<dbReference type="AlphaFoldDB" id="A0A5N5LHJ6"/>
<accession>A0A5N5LHJ6</accession>
<dbReference type="Pfam" id="PF00225">
    <property type="entry name" value="Kinesin"/>
    <property type="match status" value="1"/>
</dbReference>
<dbReference type="Proteomes" id="UP000326939">
    <property type="component" value="Chromosome 9"/>
</dbReference>
<organism evidence="10 11">
    <name type="scientific">Salix brachista</name>
    <dbReference type="NCBI Taxonomy" id="2182728"/>
    <lineage>
        <taxon>Eukaryota</taxon>
        <taxon>Viridiplantae</taxon>
        <taxon>Streptophyta</taxon>
        <taxon>Embryophyta</taxon>
        <taxon>Tracheophyta</taxon>
        <taxon>Spermatophyta</taxon>
        <taxon>Magnoliopsida</taxon>
        <taxon>eudicotyledons</taxon>
        <taxon>Gunneridae</taxon>
        <taxon>Pentapetalae</taxon>
        <taxon>rosids</taxon>
        <taxon>fabids</taxon>
        <taxon>Malpighiales</taxon>
        <taxon>Salicaceae</taxon>
        <taxon>Saliceae</taxon>
        <taxon>Salix</taxon>
    </lineage>
</organism>
<evidence type="ECO:0000256" key="2">
    <source>
        <dbReference type="ARBA" id="ARBA00022701"/>
    </source>
</evidence>
<evidence type="ECO:0000313" key="10">
    <source>
        <dbReference type="EMBL" id="KAB5541501.1"/>
    </source>
</evidence>
<evidence type="ECO:0000256" key="8">
    <source>
        <dbReference type="SAM" id="MobiDB-lite"/>
    </source>
</evidence>
<feature type="region of interest" description="Disordered" evidence="8">
    <location>
        <begin position="754"/>
        <end position="782"/>
    </location>
</feature>
<feature type="binding site" evidence="6">
    <location>
        <begin position="168"/>
        <end position="175"/>
    </location>
    <ligand>
        <name>ATP</name>
        <dbReference type="ChEBI" id="CHEBI:30616"/>
    </ligand>
</feature>
<evidence type="ECO:0000259" key="9">
    <source>
        <dbReference type="PROSITE" id="PS50067"/>
    </source>
</evidence>
<dbReference type="InterPro" id="IPR021881">
    <property type="entry name" value="NACK_C"/>
</dbReference>
<dbReference type="CDD" id="cd01374">
    <property type="entry name" value="KISc_CENP_E"/>
    <property type="match status" value="1"/>
</dbReference>
<evidence type="ECO:0000256" key="5">
    <source>
        <dbReference type="ARBA" id="ARBA00023175"/>
    </source>
</evidence>
<dbReference type="PANTHER" id="PTHR47968">
    <property type="entry name" value="CENTROMERE PROTEIN E"/>
    <property type="match status" value="1"/>
</dbReference>
<proteinExistence type="inferred from homology"/>
<dbReference type="EMBL" id="VDCV01000009">
    <property type="protein sequence ID" value="KAB5541501.1"/>
    <property type="molecule type" value="Genomic_DNA"/>
</dbReference>
<dbReference type="GO" id="GO:0007018">
    <property type="term" value="P:microtubule-based movement"/>
    <property type="evidence" value="ECO:0007669"/>
    <property type="project" value="InterPro"/>
</dbReference>
<dbReference type="GO" id="GO:0008017">
    <property type="term" value="F:microtubule binding"/>
    <property type="evidence" value="ECO:0007669"/>
    <property type="project" value="InterPro"/>
</dbReference>
<dbReference type="GO" id="GO:0005524">
    <property type="term" value="F:ATP binding"/>
    <property type="evidence" value="ECO:0007669"/>
    <property type="project" value="UniProtKB-UniRule"/>
</dbReference>
<dbReference type="InterPro" id="IPR036961">
    <property type="entry name" value="Kinesin_motor_dom_sf"/>
</dbReference>
<dbReference type="PANTHER" id="PTHR47968:SF18">
    <property type="entry name" value="KINESIN-LIKE PROTEIN KIN-7F"/>
    <property type="match status" value="1"/>
</dbReference>
<reference evidence="11" key="1">
    <citation type="journal article" date="2019" name="Gigascience">
        <title>De novo genome assembly of the endangered Acer yangbiense, a plant species with extremely small populations endemic to Yunnan Province, China.</title>
        <authorList>
            <person name="Yang J."/>
            <person name="Wariss H.M."/>
            <person name="Tao L."/>
            <person name="Zhang R."/>
            <person name="Yun Q."/>
            <person name="Hollingsworth P."/>
            <person name="Dao Z."/>
            <person name="Luo G."/>
            <person name="Guo H."/>
            <person name="Ma Y."/>
            <person name="Sun W."/>
        </authorList>
    </citation>
    <scope>NUCLEOTIDE SEQUENCE [LARGE SCALE GENOMIC DNA]</scope>
    <source>
        <strain evidence="11">cv. br00</strain>
    </source>
</reference>